<proteinExistence type="predicted"/>
<evidence type="ECO:0000313" key="2">
    <source>
        <dbReference type="Proteomes" id="UP000694892"/>
    </source>
</evidence>
<sequence length="76" mass="8336">MYCRSAQRGTFQQYGCCGEGAWRGLENGLGFSYPLTYTAHAPAFPASEITRVLLAMQMALIIAQSDLNYIDDGLPN</sequence>
<organism evidence="1 2">
    <name type="scientific">Xenopus laevis</name>
    <name type="common">African clawed frog</name>
    <dbReference type="NCBI Taxonomy" id="8355"/>
    <lineage>
        <taxon>Eukaryota</taxon>
        <taxon>Metazoa</taxon>
        <taxon>Chordata</taxon>
        <taxon>Craniata</taxon>
        <taxon>Vertebrata</taxon>
        <taxon>Euteleostomi</taxon>
        <taxon>Amphibia</taxon>
        <taxon>Batrachia</taxon>
        <taxon>Anura</taxon>
        <taxon>Pipoidea</taxon>
        <taxon>Pipidae</taxon>
        <taxon>Xenopodinae</taxon>
        <taxon>Xenopus</taxon>
        <taxon>Xenopus</taxon>
    </lineage>
</organism>
<dbReference type="Proteomes" id="UP000694892">
    <property type="component" value="Chromosome 2L"/>
</dbReference>
<protein>
    <submittedName>
        <fullName evidence="1">Uncharacterized protein</fullName>
    </submittedName>
</protein>
<reference evidence="2" key="1">
    <citation type="journal article" date="2016" name="Nature">
        <title>Genome evolution in the allotetraploid frog Xenopus laevis.</title>
        <authorList>
            <person name="Session A.M."/>
            <person name="Uno Y."/>
            <person name="Kwon T."/>
            <person name="Chapman J.A."/>
            <person name="Toyoda A."/>
            <person name="Takahashi S."/>
            <person name="Fukui A."/>
            <person name="Hikosaka A."/>
            <person name="Suzuki A."/>
            <person name="Kondo M."/>
            <person name="van Heeringen S.J."/>
            <person name="Quigley I."/>
            <person name="Heinz S."/>
            <person name="Ogino H."/>
            <person name="Ochi H."/>
            <person name="Hellsten U."/>
            <person name="Lyons J.B."/>
            <person name="Simakov O."/>
            <person name="Putnam N."/>
            <person name="Stites J."/>
            <person name="Kuroki Y."/>
            <person name="Tanaka T."/>
            <person name="Michiue T."/>
            <person name="Watanabe M."/>
            <person name="Bogdanovic O."/>
            <person name="Lister R."/>
            <person name="Georgiou G."/>
            <person name="Paranjpe S.S."/>
            <person name="van Kruijsbergen I."/>
            <person name="Shu S."/>
            <person name="Carlson J."/>
            <person name="Kinoshita T."/>
            <person name="Ohta Y."/>
            <person name="Mawaribuchi S."/>
            <person name="Jenkins J."/>
            <person name="Grimwood J."/>
            <person name="Schmutz J."/>
            <person name="Mitros T."/>
            <person name="Mozaffari S.V."/>
            <person name="Suzuki Y."/>
            <person name="Haramoto Y."/>
            <person name="Yamamoto T.S."/>
            <person name="Takagi C."/>
            <person name="Heald R."/>
            <person name="Miller K."/>
            <person name="Haudenschild C."/>
            <person name="Kitzman J."/>
            <person name="Nakayama T."/>
            <person name="Izutsu Y."/>
            <person name="Robert J."/>
            <person name="Fortriede J."/>
            <person name="Burns K."/>
            <person name="Lotay V."/>
            <person name="Karimi K."/>
            <person name="Yasuoka Y."/>
            <person name="Dichmann D.S."/>
            <person name="Flajnik M.F."/>
            <person name="Houston D.W."/>
            <person name="Shendure J."/>
            <person name="DuPasquier L."/>
            <person name="Vize P.D."/>
            <person name="Zorn A.M."/>
            <person name="Ito M."/>
            <person name="Marcotte E.M."/>
            <person name="Wallingford J.B."/>
            <person name="Ito Y."/>
            <person name="Asashima M."/>
            <person name="Ueno N."/>
            <person name="Matsuda Y."/>
            <person name="Veenstra G.J."/>
            <person name="Fujiyama A."/>
            <person name="Harland R.M."/>
            <person name="Taira M."/>
            <person name="Rokhsar D.S."/>
        </authorList>
    </citation>
    <scope>NUCLEOTIDE SEQUENCE [LARGE SCALE GENOMIC DNA]</scope>
    <source>
        <strain evidence="2">J</strain>
    </source>
</reference>
<dbReference type="EMBL" id="CM004468">
    <property type="protein sequence ID" value="OCT94972.1"/>
    <property type="molecule type" value="Genomic_DNA"/>
</dbReference>
<evidence type="ECO:0000313" key="1">
    <source>
        <dbReference type="EMBL" id="OCT94972.1"/>
    </source>
</evidence>
<dbReference type="AlphaFoldDB" id="A0A974DNJ6"/>
<accession>A0A974DNJ6</accession>
<name>A0A974DNJ6_XENLA</name>
<gene>
    <name evidence="1" type="ORF">XELAEV_18012656mg</name>
</gene>